<comment type="caution">
    <text evidence="2">The sequence shown here is derived from an EMBL/GenBank/DDBJ whole genome shotgun (WGS) entry which is preliminary data.</text>
</comment>
<reference evidence="2 3" key="2">
    <citation type="submission" date="2020-03" db="EMBL/GenBank/DDBJ databases">
        <authorList>
            <person name="Ichikawa N."/>
            <person name="Kimura A."/>
            <person name="Kitahashi Y."/>
            <person name="Uohara A."/>
        </authorList>
    </citation>
    <scope>NUCLEOTIDE SEQUENCE [LARGE SCALE GENOMIC DNA]</scope>
    <source>
        <strain evidence="2 3">NBRC 108639</strain>
    </source>
</reference>
<accession>A0A6V8KE43</accession>
<keyword evidence="3" id="KW-1185">Reference proteome</keyword>
<feature type="transmembrane region" description="Helical" evidence="1">
    <location>
        <begin position="108"/>
        <end position="129"/>
    </location>
</feature>
<dbReference type="GO" id="GO:0005886">
    <property type="term" value="C:plasma membrane"/>
    <property type="evidence" value="ECO:0007669"/>
    <property type="project" value="UniProtKB-SubCell"/>
</dbReference>
<dbReference type="PANTHER" id="PTHR37305">
    <property type="entry name" value="INTEGRAL MEMBRANE PROTEIN-RELATED"/>
    <property type="match status" value="1"/>
</dbReference>
<name>A0A6V8KE43_9ACTN</name>
<evidence type="ECO:0008006" key="4">
    <source>
        <dbReference type="Google" id="ProtNLM"/>
    </source>
</evidence>
<feature type="transmembrane region" description="Helical" evidence="1">
    <location>
        <begin position="162"/>
        <end position="183"/>
    </location>
</feature>
<sequence length="189" mass="19948">MLGVLYVTTEYKTGMIRTTLTASPRRGRVLVAKALVLGAVTFACGLVASVASLLGTRPIQRDSGYVAPYYPDPSFTDGAVLRAVFGTAAFLALMALLGLGLGAIIRRTAGAVIVVLALAVVPGVASLLLPLDGEKWVERITPLAGLAMQHTRDRWDNWVSPWPGFAVACGYVVVALVAGVLLVRRRDTA</sequence>
<organism evidence="2 3">
    <name type="scientific">Phytohabitans houttuyneae</name>
    <dbReference type="NCBI Taxonomy" id="1076126"/>
    <lineage>
        <taxon>Bacteria</taxon>
        <taxon>Bacillati</taxon>
        <taxon>Actinomycetota</taxon>
        <taxon>Actinomycetes</taxon>
        <taxon>Micromonosporales</taxon>
        <taxon>Micromonosporaceae</taxon>
    </lineage>
</organism>
<protein>
    <recommendedName>
        <fullName evidence="4">ABC transporter permease</fullName>
    </recommendedName>
</protein>
<dbReference type="GO" id="GO:0140359">
    <property type="term" value="F:ABC-type transporter activity"/>
    <property type="evidence" value="ECO:0007669"/>
    <property type="project" value="InterPro"/>
</dbReference>
<dbReference type="PANTHER" id="PTHR37305:SF1">
    <property type="entry name" value="MEMBRANE PROTEIN"/>
    <property type="match status" value="1"/>
</dbReference>
<evidence type="ECO:0000256" key="1">
    <source>
        <dbReference type="SAM" id="Phobius"/>
    </source>
</evidence>
<dbReference type="EMBL" id="BLPF01000001">
    <property type="protein sequence ID" value="GFJ80701.1"/>
    <property type="molecule type" value="Genomic_DNA"/>
</dbReference>
<evidence type="ECO:0000313" key="3">
    <source>
        <dbReference type="Proteomes" id="UP000482800"/>
    </source>
</evidence>
<proteinExistence type="predicted"/>
<keyword evidence="1" id="KW-0812">Transmembrane</keyword>
<evidence type="ECO:0000313" key="2">
    <source>
        <dbReference type="EMBL" id="GFJ80701.1"/>
    </source>
</evidence>
<feature type="transmembrane region" description="Helical" evidence="1">
    <location>
        <begin position="79"/>
        <end position="101"/>
    </location>
</feature>
<dbReference type="AlphaFoldDB" id="A0A6V8KE43"/>
<reference evidence="2 3" key="1">
    <citation type="submission" date="2020-03" db="EMBL/GenBank/DDBJ databases">
        <title>Whole genome shotgun sequence of Phytohabitans houttuyneae NBRC 108639.</title>
        <authorList>
            <person name="Komaki H."/>
            <person name="Tamura T."/>
        </authorList>
    </citation>
    <scope>NUCLEOTIDE SEQUENCE [LARGE SCALE GENOMIC DNA]</scope>
    <source>
        <strain evidence="2 3">NBRC 108639</strain>
    </source>
</reference>
<keyword evidence="1" id="KW-0472">Membrane</keyword>
<keyword evidence="1" id="KW-1133">Transmembrane helix</keyword>
<gene>
    <name evidence="2" type="ORF">Phou_048810</name>
</gene>
<feature type="transmembrane region" description="Helical" evidence="1">
    <location>
        <begin position="34"/>
        <end position="59"/>
    </location>
</feature>
<dbReference type="Proteomes" id="UP000482800">
    <property type="component" value="Unassembled WGS sequence"/>
</dbReference>